<comment type="caution">
    <text evidence="1">The sequence shown here is derived from an EMBL/GenBank/DDBJ whole genome shotgun (WGS) entry which is preliminary data.</text>
</comment>
<dbReference type="Proteomes" id="UP000824175">
    <property type="component" value="Unassembled WGS sequence"/>
</dbReference>
<name>A0A9D1HSG5_9FIRM</name>
<dbReference type="EMBL" id="DVMJ01000106">
    <property type="protein sequence ID" value="HIU14669.1"/>
    <property type="molecule type" value="Genomic_DNA"/>
</dbReference>
<organism evidence="1 2">
    <name type="scientific">Candidatus Fimiplasma intestinipullorum</name>
    <dbReference type="NCBI Taxonomy" id="2840825"/>
    <lineage>
        <taxon>Bacteria</taxon>
        <taxon>Bacillati</taxon>
        <taxon>Bacillota</taxon>
        <taxon>Clostridia</taxon>
        <taxon>Eubacteriales</taxon>
        <taxon>Candidatus Fimiplasma</taxon>
    </lineage>
</organism>
<proteinExistence type="predicted"/>
<protein>
    <submittedName>
        <fullName evidence="1">Uncharacterized protein</fullName>
    </submittedName>
</protein>
<reference evidence="1" key="1">
    <citation type="submission" date="2020-10" db="EMBL/GenBank/DDBJ databases">
        <authorList>
            <person name="Gilroy R."/>
        </authorList>
    </citation>
    <scope>NUCLEOTIDE SEQUENCE</scope>
    <source>
        <strain evidence="1">CHK195-11698</strain>
    </source>
</reference>
<sequence>MDDLELKNRLEIFLEEYRNRPKLDARQTVNLFNNYFNIHEQEINKQLPNYRLTEKRMYIKDGYGIGLMLVSGPGDIIGSRSSRKGDSLYLISEFGRFRKEPYLFFGEPATANMLLFDEGIRKDQDVDLEEFFDLDLSLYNLLDDKNFGSYSCLPHSYIDKPEIVLKRYELMKQEAINKNEWDKEFEDYYGADLGINSVFENLYDSIQSMAEDRYFVEGAMKILEEEYPYEVMQQKDHGMEYDADDEIEMSMR</sequence>
<evidence type="ECO:0000313" key="1">
    <source>
        <dbReference type="EMBL" id="HIU14669.1"/>
    </source>
</evidence>
<gene>
    <name evidence="1" type="ORF">IAD15_11490</name>
</gene>
<dbReference type="AlphaFoldDB" id="A0A9D1HSG5"/>
<accession>A0A9D1HSG5</accession>
<evidence type="ECO:0000313" key="2">
    <source>
        <dbReference type="Proteomes" id="UP000824175"/>
    </source>
</evidence>
<reference evidence="1" key="2">
    <citation type="journal article" date="2021" name="PeerJ">
        <title>Extensive microbial diversity within the chicken gut microbiome revealed by metagenomics and culture.</title>
        <authorList>
            <person name="Gilroy R."/>
            <person name="Ravi A."/>
            <person name="Getino M."/>
            <person name="Pursley I."/>
            <person name="Horton D.L."/>
            <person name="Alikhan N.F."/>
            <person name="Baker D."/>
            <person name="Gharbi K."/>
            <person name="Hall N."/>
            <person name="Watson M."/>
            <person name="Adriaenssens E.M."/>
            <person name="Foster-Nyarko E."/>
            <person name="Jarju S."/>
            <person name="Secka A."/>
            <person name="Antonio M."/>
            <person name="Oren A."/>
            <person name="Chaudhuri R.R."/>
            <person name="La Ragione R."/>
            <person name="Hildebrand F."/>
            <person name="Pallen M.J."/>
        </authorList>
    </citation>
    <scope>NUCLEOTIDE SEQUENCE</scope>
    <source>
        <strain evidence="1">CHK195-11698</strain>
    </source>
</reference>